<feature type="compositionally biased region" description="Basic and acidic residues" evidence="9">
    <location>
        <begin position="413"/>
        <end position="424"/>
    </location>
</feature>
<dbReference type="OrthoDB" id="6141112at2759"/>
<keyword evidence="12" id="KW-1185">Reference proteome</keyword>
<evidence type="ECO:0000256" key="4">
    <source>
        <dbReference type="ARBA" id="ARBA00022617"/>
    </source>
</evidence>
<keyword evidence="8" id="KW-0503">Monooxygenase</keyword>
<feature type="region of interest" description="Disordered" evidence="9">
    <location>
        <begin position="413"/>
        <end position="445"/>
    </location>
</feature>
<dbReference type="Proteomes" id="UP000297245">
    <property type="component" value="Unassembled WGS sequence"/>
</dbReference>
<evidence type="ECO:0000256" key="7">
    <source>
        <dbReference type="ARBA" id="ARBA00023004"/>
    </source>
</evidence>
<dbReference type="Pfam" id="PF00067">
    <property type="entry name" value="p450"/>
    <property type="match status" value="1"/>
</dbReference>
<dbReference type="InterPro" id="IPR001128">
    <property type="entry name" value="Cyt_P450"/>
</dbReference>
<sequence length="506" mass="57389">MVSMVSALLLAGIMVVLHLYKKKSSICYPPGPPGLPLLGNLFQLETVKPWHTFSKWKEIYGPIVFLKVLGQPIVILNSKRTVEDLLEHRSHKYSGRPRSIIANIVTGNMAIVLRNTDERWRRMRRAAENALGINASTNYYQLQTVESILLAHGILSQPKTWKAQVERASSSAILSLVYGHPPLESLDDPSTVFMKQFGSAFLESTMPASSWVEVFPFLERLPFQLSGWHRDAKKKFTTFNSKFQQLFADIRNQVDKGYEQTPSFCATLAEGRHVHHMSDQECSWLAGMLHFAGQETTTNEMRWFILAMVSFPEAQQHAQDQLDQIVGRSRLPSFSDLKHLPYVRAIVKEILRWRPSAPIGAPHVAAEDDYYNGYFIPKGTICISNIWLMNHDREVYGPDADSFIPERHLDKQGNLKDEHSDGHHAFGSGQSNHLMGNETRTSKGFQISNGKSIKLDLDLEDDDGLVVRPPPFPIAATPRFPDAEVLLQQTRDDINKEFLPQYVQQE</sequence>
<name>A0A4S8LD71_DENBC</name>
<dbReference type="InterPro" id="IPR050364">
    <property type="entry name" value="Cytochrome_P450_fung"/>
</dbReference>
<gene>
    <name evidence="11" type="ORF">K435DRAFT_805209</name>
</gene>
<dbReference type="PANTHER" id="PTHR46300">
    <property type="entry name" value="P450, PUTATIVE (EUROFUNG)-RELATED-RELATED"/>
    <property type="match status" value="1"/>
</dbReference>
<dbReference type="AlphaFoldDB" id="A0A4S8LD71"/>
<keyword evidence="5" id="KW-0479">Metal-binding</keyword>
<evidence type="ECO:0000256" key="5">
    <source>
        <dbReference type="ARBA" id="ARBA00022723"/>
    </source>
</evidence>
<evidence type="ECO:0000256" key="2">
    <source>
        <dbReference type="ARBA" id="ARBA00005179"/>
    </source>
</evidence>
<dbReference type="GO" id="GO:0020037">
    <property type="term" value="F:heme binding"/>
    <property type="evidence" value="ECO:0007669"/>
    <property type="project" value="InterPro"/>
</dbReference>
<keyword evidence="6" id="KW-0560">Oxidoreductase</keyword>
<reference evidence="11 12" key="1">
    <citation type="journal article" date="2019" name="Nat. Ecol. Evol.">
        <title>Megaphylogeny resolves global patterns of mushroom evolution.</title>
        <authorList>
            <person name="Varga T."/>
            <person name="Krizsan K."/>
            <person name="Foldi C."/>
            <person name="Dima B."/>
            <person name="Sanchez-Garcia M."/>
            <person name="Sanchez-Ramirez S."/>
            <person name="Szollosi G.J."/>
            <person name="Szarkandi J.G."/>
            <person name="Papp V."/>
            <person name="Albert L."/>
            <person name="Andreopoulos W."/>
            <person name="Angelini C."/>
            <person name="Antonin V."/>
            <person name="Barry K.W."/>
            <person name="Bougher N.L."/>
            <person name="Buchanan P."/>
            <person name="Buyck B."/>
            <person name="Bense V."/>
            <person name="Catcheside P."/>
            <person name="Chovatia M."/>
            <person name="Cooper J."/>
            <person name="Damon W."/>
            <person name="Desjardin D."/>
            <person name="Finy P."/>
            <person name="Geml J."/>
            <person name="Haridas S."/>
            <person name="Hughes K."/>
            <person name="Justo A."/>
            <person name="Karasinski D."/>
            <person name="Kautmanova I."/>
            <person name="Kiss B."/>
            <person name="Kocsube S."/>
            <person name="Kotiranta H."/>
            <person name="LaButti K.M."/>
            <person name="Lechner B.E."/>
            <person name="Liimatainen K."/>
            <person name="Lipzen A."/>
            <person name="Lukacs Z."/>
            <person name="Mihaltcheva S."/>
            <person name="Morgado L.N."/>
            <person name="Niskanen T."/>
            <person name="Noordeloos M.E."/>
            <person name="Ohm R.A."/>
            <person name="Ortiz-Santana B."/>
            <person name="Ovrebo C."/>
            <person name="Racz N."/>
            <person name="Riley R."/>
            <person name="Savchenko A."/>
            <person name="Shiryaev A."/>
            <person name="Soop K."/>
            <person name="Spirin V."/>
            <person name="Szebenyi C."/>
            <person name="Tomsovsky M."/>
            <person name="Tulloss R.E."/>
            <person name="Uehling J."/>
            <person name="Grigoriev I.V."/>
            <person name="Vagvolgyi C."/>
            <person name="Papp T."/>
            <person name="Martin F.M."/>
            <person name="Miettinen O."/>
            <person name="Hibbett D.S."/>
            <person name="Nagy L.G."/>
        </authorList>
    </citation>
    <scope>NUCLEOTIDE SEQUENCE [LARGE SCALE GENOMIC DNA]</scope>
    <source>
        <strain evidence="11 12">CBS 962.96</strain>
    </source>
</reference>
<evidence type="ECO:0000313" key="11">
    <source>
        <dbReference type="EMBL" id="THU86308.1"/>
    </source>
</evidence>
<keyword evidence="7" id="KW-0408">Iron</keyword>
<dbReference type="PRINTS" id="PR00463">
    <property type="entry name" value="EP450I"/>
</dbReference>
<evidence type="ECO:0000256" key="8">
    <source>
        <dbReference type="ARBA" id="ARBA00023033"/>
    </source>
</evidence>
<evidence type="ECO:0000313" key="12">
    <source>
        <dbReference type="Proteomes" id="UP000297245"/>
    </source>
</evidence>
<feature type="signal peptide" evidence="10">
    <location>
        <begin position="1"/>
        <end position="18"/>
    </location>
</feature>
<feature type="compositionally biased region" description="Polar residues" evidence="9">
    <location>
        <begin position="428"/>
        <end position="445"/>
    </location>
</feature>
<comment type="cofactor">
    <cofactor evidence="1">
        <name>heme</name>
        <dbReference type="ChEBI" id="CHEBI:30413"/>
    </cofactor>
</comment>
<evidence type="ECO:0000256" key="6">
    <source>
        <dbReference type="ARBA" id="ARBA00023002"/>
    </source>
</evidence>
<dbReference type="CDD" id="cd11065">
    <property type="entry name" value="CYP64-like"/>
    <property type="match status" value="1"/>
</dbReference>
<protein>
    <submittedName>
        <fullName evidence="11">Cytochrome P450</fullName>
    </submittedName>
</protein>
<proteinExistence type="inferred from homology"/>
<dbReference type="InterPro" id="IPR036396">
    <property type="entry name" value="Cyt_P450_sf"/>
</dbReference>
<comment type="similarity">
    <text evidence="3">Belongs to the cytochrome P450 family.</text>
</comment>
<accession>A0A4S8LD71</accession>
<dbReference type="PANTHER" id="PTHR46300:SF7">
    <property type="entry name" value="P450, PUTATIVE (EUROFUNG)-RELATED"/>
    <property type="match status" value="1"/>
</dbReference>
<dbReference type="GO" id="GO:0016705">
    <property type="term" value="F:oxidoreductase activity, acting on paired donors, with incorporation or reduction of molecular oxygen"/>
    <property type="evidence" value="ECO:0007669"/>
    <property type="project" value="InterPro"/>
</dbReference>
<dbReference type="SUPFAM" id="SSF48264">
    <property type="entry name" value="Cytochrome P450"/>
    <property type="match status" value="1"/>
</dbReference>
<organism evidence="11 12">
    <name type="scientific">Dendrothele bispora (strain CBS 962.96)</name>
    <dbReference type="NCBI Taxonomy" id="1314807"/>
    <lineage>
        <taxon>Eukaryota</taxon>
        <taxon>Fungi</taxon>
        <taxon>Dikarya</taxon>
        <taxon>Basidiomycota</taxon>
        <taxon>Agaricomycotina</taxon>
        <taxon>Agaricomycetes</taxon>
        <taxon>Agaricomycetidae</taxon>
        <taxon>Agaricales</taxon>
        <taxon>Agaricales incertae sedis</taxon>
        <taxon>Dendrothele</taxon>
    </lineage>
</organism>
<feature type="chain" id="PRO_5020296738" evidence="10">
    <location>
        <begin position="19"/>
        <end position="506"/>
    </location>
</feature>
<evidence type="ECO:0000256" key="9">
    <source>
        <dbReference type="SAM" id="MobiDB-lite"/>
    </source>
</evidence>
<evidence type="ECO:0000256" key="10">
    <source>
        <dbReference type="SAM" id="SignalP"/>
    </source>
</evidence>
<keyword evidence="10" id="KW-0732">Signal</keyword>
<dbReference type="InterPro" id="IPR002401">
    <property type="entry name" value="Cyt_P450_E_grp-I"/>
</dbReference>
<dbReference type="EMBL" id="ML179504">
    <property type="protein sequence ID" value="THU86308.1"/>
    <property type="molecule type" value="Genomic_DNA"/>
</dbReference>
<dbReference type="GO" id="GO:0005506">
    <property type="term" value="F:iron ion binding"/>
    <property type="evidence" value="ECO:0007669"/>
    <property type="project" value="InterPro"/>
</dbReference>
<evidence type="ECO:0000256" key="1">
    <source>
        <dbReference type="ARBA" id="ARBA00001971"/>
    </source>
</evidence>
<keyword evidence="4" id="KW-0349">Heme</keyword>
<comment type="pathway">
    <text evidence="2">Secondary metabolite biosynthesis.</text>
</comment>
<dbReference type="GO" id="GO:0004497">
    <property type="term" value="F:monooxygenase activity"/>
    <property type="evidence" value="ECO:0007669"/>
    <property type="project" value="UniProtKB-KW"/>
</dbReference>
<evidence type="ECO:0000256" key="3">
    <source>
        <dbReference type="ARBA" id="ARBA00010617"/>
    </source>
</evidence>
<dbReference type="Gene3D" id="1.10.630.10">
    <property type="entry name" value="Cytochrome P450"/>
    <property type="match status" value="1"/>
</dbReference>